<dbReference type="Proteomes" id="UP000314980">
    <property type="component" value="Unassembled WGS sequence"/>
</dbReference>
<evidence type="ECO:0000313" key="2">
    <source>
        <dbReference type="Proteomes" id="UP000314980"/>
    </source>
</evidence>
<reference evidence="1" key="3">
    <citation type="submission" date="2025-09" db="UniProtKB">
        <authorList>
            <consortium name="Ensembl"/>
        </authorList>
    </citation>
    <scope>IDENTIFICATION</scope>
</reference>
<proteinExistence type="predicted"/>
<dbReference type="GO" id="GO:0006364">
    <property type="term" value="P:rRNA processing"/>
    <property type="evidence" value="ECO:0007669"/>
    <property type="project" value="InterPro"/>
</dbReference>
<dbReference type="InterPro" id="IPR033265">
    <property type="entry name" value="GEMIN4"/>
</dbReference>
<organism evidence="1 2">
    <name type="scientific">Lates calcarifer</name>
    <name type="common">Barramundi</name>
    <name type="synonym">Holocentrus calcarifer</name>
    <dbReference type="NCBI Taxonomy" id="8187"/>
    <lineage>
        <taxon>Eukaryota</taxon>
        <taxon>Metazoa</taxon>
        <taxon>Chordata</taxon>
        <taxon>Craniata</taxon>
        <taxon>Vertebrata</taxon>
        <taxon>Euteleostomi</taxon>
        <taxon>Actinopterygii</taxon>
        <taxon>Neopterygii</taxon>
        <taxon>Teleostei</taxon>
        <taxon>Neoteleostei</taxon>
        <taxon>Acanthomorphata</taxon>
        <taxon>Carangaria</taxon>
        <taxon>Carangaria incertae sedis</taxon>
        <taxon>Centropomidae</taxon>
        <taxon>Lates</taxon>
    </lineage>
</organism>
<reference evidence="1" key="2">
    <citation type="submission" date="2025-08" db="UniProtKB">
        <authorList>
            <consortium name="Ensembl"/>
        </authorList>
    </citation>
    <scope>IDENTIFICATION</scope>
</reference>
<dbReference type="AlphaFoldDB" id="A0A4W6BIL3"/>
<keyword evidence="2" id="KW-1185">Reference proteome</keyword>
<dbReference type="GO" id="GO:0032797">
    <property type="term" value="C:SMN complex"/>
    <property type="evidence" value="ECO:0007669"/>
    <property type="project" value="InterPro"/>
</dbReference>
<accession>A0A4W6BIL3</accession>
<dbReference type="InParanoid" id="A0A4W6BIL3"/>
<dbReference type="STRING" id="8187.ENSLCAP00010000369"/>
<evidence type="ECO:0000313" key="1">
    <source>
        <dbReference type="Ensembl" id="ENSLCAP00010000369.1"/>
    </source>
</evidence>
<dbReference type="GeneTree" id="ENSGT00390000012296"/>
<protein>
    <submittedName>
        <fullName evidence="1">Gem (nuclear organelle) associated protein 4</fullName>
    </submittedName>
</protein>
<name>A0A4W6BIL3_LATCA</name>
<sequence>IWLPPLSVGANKVSELNDKHSFLSANKLCLPSSLSSLQKADWSRVGRSVVETVIEICGLDELRVYPNTVAGCWKKRIVCVVWLKLLCGQAEEDVETAWRENPFFPLQNGLPEVSHVVLLELVKSLAAADIFAHFLLCLPQAQVCVELERLTQHVKSSPTGEDDVRLFLEVWWELWKGKNDQRAGREEGIEAMFANQFAHLSSKSCSLSPQAAKRLKLDTSAKLASSPTTDVLHILLHALKDIKDHISTTDLCLQALSISLDSLYTAFLIDQEVILPTKEKMHMLSKAVSIREKNDEKLSPELIQEALRDLHASHTPSHFKPSTMRLGEALKIITDLTQFWLNSQLLKVCDSTNFSYSAFKLEQSVQRVLTAIEKADVPEAITEMNAQETEKNILRGLLKSLALPAIETTPKVDAEVTMTIINHHLEDHQNFAVLFASEKSWASCDEQWLDCLEKNQAAFQQHNTLVNLASILMSKLHSESSNVSHCRKLMKVIADIFSALSLEDKNKSLAAMLKLSTRGFFGHSVPPAVADGFEQELNMAFNCIIQGGGGASAAESQGNLNTAASLVARVAFQNPVAALTSCCHSAIFNKGAFTLMAKILQQLKETKSLLASEKEQLVKFLGRLMMPVMAVDGEERRQCFLSPQEVVNIFVLPNLSTMGEYPVIFMLPNFDPASSPHWVLDCSPFPLLYILAQLHNQALRFWEQPSEGAVHHWSMDTKELLVSVLTTLGQVIGAEVAVTPNSWSRALFWLYNKMEELDWTVRFHLKPVWREHFKNEVPSSLLTVCELPEQEWSALDLPQYSQGSGLLAWMECCSISDSLRSTMLSCLLLDQRQPDHVNMFSKGLLVALTQTLPWCSVSQWSRLLGALRELITSGRLHVPFSLEYVDYLPLLDLRRFSCELRLSVLLLRVLQLLCGSSCSHWLLADGWAHVAAKLSRDSLKEAEVLFVLSQLFCHVQHIQVMMPGGQCEPLFLASLEILSHYEAIMTGFPDSSTPLESDNTRHFFSTITDNLENQEMKAVLQQKIAQLVSSS</sequence>
<dbReference type="PANTHER" id="PTHR15571">
    <property type="entry name" value="GEM-ASSOCIATED PROTEIN 4"/>
    <property type="match status" value="1"/>
</dbReference>
<dbReference type="GO" id="GO:0000387">
    <property type="term" value="P:spliceosomal snRNP assembly"/>
    <property type="evidence" value="ECO:0007669"/>
    <property type="project" value="InterPro"/>
</dbReference>
<dbReference type="PANTHER" id="PTHR15571:SF2">
    <property type="entry name" value="GEM-ASSOCIATED PROTEIN 4"/>
    <property type="match status" value="1"/>
</dbReference>
<reference evidence="2" key="1">
    <citation type="submission" date="2015-09" db="EMBL/GenBank/DDBJ databases">
        <authorList>
            <person name="Sai Rama Sridatta P."/>
        </authorList>
    </citation>
    <scope>NUCLEOTIDE SEQUENCE [LARGE SCALE GENOMIC DNA]</scope>
</reference>
<dbReference type="Ensembl" id="ENSLCAT00010000391.1">
    <property type="protein sequence ID" value="ENSLCAP00010000369.1"/>
    <property type="gene ID" value="ENSLCAG00010000256.1"/>
</dbReference>